<dbReference type="STRING" id="481448.Minf_1057"/>
<dbReference type="AlphaFoldDB" id="B3DUV9"/>
<dbReference type="Proteomes" id="UP000009149">
    <property type="component" value="Chromosome"/>
</dbReference>
<organism evidence="1 2">
    <name type="scientific">Methylacidiphilum infernorum (isolate V4)</name>
    <name type="common">Methylokorus infernorum (strain V4)</name>
    <dbReference type="NCBI Taxonomy" id="481448"/>
    <lineage>
        <taxon>Bacteria</taxon>
        <taxon>Pseudomonadati</taxon>
        <taxon>Verrucomicrobiota</taxon>
        <taxon>Methylacidiphilae</taxon>
        <taxon>Methylacidiphilales</taxon>
        <taxon>Methylacidiphilaceae</taxon>
        <taxon>Methylacidiphilum (ex Ratnadevi et al. 2023)</taxon>
    </lineage>
</organism>
<gene>
    <name evidence="1" type="ordered locus">Minf_1057</name>
</gene>
<dbReference type="EMBL" id="CP000975">
    <property type="protein sequence ID" value="ACD83112.1"/>
    <property type="molecule type" value="Genomic_DNA"/>
</dbReference>
<dbReference type="HOGENOM" id="CLU_3170120_0_0_0"/>
<evidence type="ECO:0000313" key="1">
    <source>
        <dbReference type="EMBL" id="ACD83112.1"/>
    </source>
</evidence>
<dbReference type="KEGG" id="min:Minf_1057"/>
<sequence length="47" mass="5773">MLCIFLQLKHLPKTKRSKVYIFKTREKINSPFSRFQRQDRNDCGPRF</sequence>
<protein>
    <submittedName>
        <fullName evidence="1">Uncharacterized protein</fullName>
    </submittedName>
</protein>
<accession>B3DUV9</accession>
<proteinExistence type="predicted"/>
<name>B3DUV9_METI4</name>
<evidence type="ECO:0000313" key="2">
    <source>
        <dbReference type="Proteomes" id="UP000009149"/>
    </source>
</evidence>
<reference evidence="1 2" key="1">
    <citation type="journal article" date="2008" name="Biol. Direct">
        <title>Complete genome sequence of the extremely acidophilic methanotroph isolate V4, Methylacidiphilum infernorum, a representative of the bacterial phylum Verrucomicrobia.</title>
        <authorList>
            <person name="Hou S."/>
            <person name="Makarova K.S."/>
            <person name="Saw J.H."/>
            <person name="Senin P."/>
            <person name="Ly B.V."/>
            <person name="Zhou Z."/>
            <person name="Ren Y."/>
            <person name="Wang J."/>
            <person name="Galperin M.Y."/>
            <person name="Omelchenko M.V."/>
            <person name="Wolf Y.I."/>
            <person name="Yutin N."/>
            <person name="Koonin E.V."/>
            <person name="Stott M.B."/>
            <person name="Mountain B.W."/>
            <person name="Crowe M.A."/>
            <person name="Smirnova A.V."/>
            <person name="Dunfield P.F."/>
            <person name="Feng L."/>
            <person name="Wang L."/>
            <person name="Alam M."/>
        </authorList>
    </citation>
    <scope>NUCLEOTIDE SEQUENCE [LARGE SCALE GENOMIC DNA]</scope>
    <source>
        <strain evidence="2">Isolate V4</strain>
    </source>
</reference>